<dbReference type="Proteomes" id="UP001152622">
    <property type="component" value="Chromosome 14"/>
</dbReference>
<evidence type="ECO:0000313" key="2">
    <source>
        <dbReference type="Proteomes" id="UP001152622"/>
    </source>
</evidence>
<organism evidence="1 2">
    <name type="scientific">Synaphobranchus kaupii</name>
    <name type="common">Kaup's arrowtooth eel</name>
    <dbReference type="NCBI Taxonomy" id="118154"/>
    <lineage>
        <taxon>Eukaryota</taxon>
        <taxon>Metazoa</taxon>
        <taxon>Chordata</taxon>
        <taxon>Craniata</taxon>
        <taxon>Vertebrata</taxon>
        <taxon>Euteleostomi</taxon>
        <taxon>Actinopterygii</taxon>
        <taxon>Neopterygii</taxon>
        <taxon>Teleostei</taxon>
        <taxon>Anguilliformes</taxon>
        <taxon>Synaphobranchidae</taxon>
        <taxon>Synaphobranchus</taxon>
    </lineage>
</organism>
<protein>
    <submittedName>
        <fullName evidence="1">Uncharacterized protein</fullName>
    </submittedName>
</protein>
<dbReference type="AlphaFoldDB" id="A0A9Q1EQ97"/>
<name>A0A9Q1EQ97_SYNKA</name>
<sequence length="109" mass="12095">MSPFVTACLESAGEKGVAVSVGGLSTVELRSELHSHRAIPSVQVRVGVTLHPQRAQRLFRRRQRRYGTANHNGRPHHIAKALLLRSQATALPQLLRPVTVQLRQLRQAP</sequence>
<comment type="caution">
    <text evidence="1">The sequence shown here is derived from an EMBL/GenBank/DDBJ whole genome shotgun (WGS) entry which is preliminary data.</text>
</comment>
<dbReference type="EMBL" id="JAINUF010000014">
    <property type="protein sequence ID" value="KAJ8342873.1"/>
    <property type="molecule type" value="Genomic_DNA"/>
</dbReference>
<proteinExistence type="predicted"/>
<reference evidence="1" key="1">
    <citation type="journal article" date="2023" name="Science">
        <title>Genome structures resolve the early diversification of teleost fishes.</title>
        <authorList>
            <person name="Parey E."/>
            <person name="Louis A."/>
            <person name="Montfort J."/>
            <person name="Bouchez O."/>
            <person name="Roques C."/>
            <person name="Iampietro C."/>
            <person name="Lluch J."/>
            <person name="Castinel A."/>
            <person name="Donnadieu C."/>
            <person name="Desvignes T."/>
            <person name="Floi Bucao C."/>
            <person name="Jouanno E."/>
            <person name="Wen M."/>
            <person name="Mejri S."/>
            <person name="Dirks R."/>
            <person name="Jansen H."/>
            <person name="Henkel C."/>
            <person name="Chen W.J."/>
            <person name="Zahm M."/>
            <person name="Cabau C."/>
            <person name="Klopp C."/>
            <person name="Thompson A.W."/>
            <person name="Robinson-Rechavi M."/>
            <person name="Braasch I."/>
            <person name="Lecointre G."/>
            <person name="Bobe J."/>
            <person name="Postlethwait J.H."/>
            <person name="Berthelot C."/>
            <person name="Roest Crollius H."/>
            <person name="Guiguen Y."/>
        </authorList>
    </citation>
    <scope>NUCLEOTIDE SEQUENCE</scope>
    <source>
        <strain evidence="1">WJC10195</strain>
    </source>
</reference>
<evidence type="ECO:0000313" key="1">
    <source>
        <dbReference type="EMBL" id="KAJ8342873.1"/>
    </source>
</evidence>
<keyword evidence="2" id="KW-1185">Reference proteome</keyword>
<accession>A0A9Q1EQ97</accession>
<gene>
    <name evidence="1" type="ORF">SKAU_G00328010</name>
</gene>